<dbReference type="AlphaFoldDB" id="A0A1I4ZP01"/>
<reference evidence="3" key="1">
    <citation type="submission" date="2016-10" db="EMBL/GenBank/DDBJ databases">
        <authorList>
            <person name="Varghese N."/>
            <person name="Submissions S."/>
        </authorList>
    </citation>
    <scope>NUCLEOTIDE SEQUENCE [LARGE SCALE GENOMIC DNA]</scope>
    <source>
        <strain evidence="3">XJ109</strain>
    </source>
</reference>
<protein>
    <recommendedName>
        <fullName evidence="4">DUF4290 domain-containing protein</fullName>
    </recommendedName>
</protein>
<dbReference type="Proteomes" id="UP000199149">
    <property type="component" value="Unassembled WGS sequence"/>
</dbReference>
<dbReference type="EMBL" id="FOUZ01000014">
    <property type="protein sequence ID" value="SFN51918.1"/>
    <property type="molecule type" value="Genomic_DNA"/>
</dbReference>
<dbReference type="STRING" id="684065.SAMN05421738_1149"/>
<accession>A0A1I4ZP01</accession>
<feature type="region of interest" description="Disordered" evidence="1">
    <location>
        <begin position="181"/>
        <end position="262"/>
    </location>
</feature>
<gene>
    <name evidence="2" type="ORF">SAMN05421738_1149</name>
</gene>
<keyword evidence="3" id="KW-1185">Reference proteome</keyword>
<evidence type="ECO:0008006" key="4">
    <source>
        <dbReference type="Google" id="ProtNLM"/>
    </source>
</evidence>
<dbReference type="InterPro" id="IPR025632">
    <property type="entry name" value="DUF4290"/>
</dbReference>
<dbReference type="RefSeq" id="WP_092909191.1">
    <property type="nucleotide sequence ID" value="NZ_FOUZ01000014.1"/>
</dbReference>
<proteinExistence type="predicted"/>
<evidence type="ECO:0000313" key="2">
    <source>
        <dbReference type="EMBL" id="SFN51918.1"/>
    </source>
</evidence>
<name>A0A1I4ZP01_9FLAO</name>
<dbReference type="OrthoDB" id="1466969at2"/>
<feature type="compositionally biased region" description="Low complexity" evidence="1">
    <location>
        <begin position="185"/>
        <end position="262"/>
    </location>
</feature>
<dbReference type="Pfam" id="PF14123">
    <property type="entry name" value="DUF4290"/>
    <property type="match status" value="1"/>
</dbReference>
<evidence type="ECO:0000256" key="1">
    <source>
        <dbReference type="SAM" id="MobiDB-lite"/>
    </source>
</evidence>
<evidence type="ECO:0000313" key="3">
    <source>
        <dbReference type="Proteomes" id="UP000199149"/>
    </source>
</evidence>
<sequence length="262" mass="31032">MEYNTLRTQLIIPEYGRHIQEMVDHCKTITDEKERNGFAEIIIEVMGELNPHLRDIPDFQHKLWDQLFIMAEFDLDVKSPYPIPTKKDTINSKPNKVDYPKSIYKYRYYGNNIRKMIDVAVTWEEGEKREGLYFAIANHMKKCYLLWNKDTVDDKVIFDHLYELSDGKIDLRKAEDQLVSPERVNNNNNTNSNTHQNNQNNQNNNRSYTNNNQNNNRSYTNNNNQNSNRNNTNQNSTNRTQNTNRNTNQPNNRNQNVRNNKG</sequence>
<organism evidence="2 3">
    <name type="scientific">Algoriella xinjiangensis</name>
    <dbReference type="NCBI Taxonomy" id="684065"/>
    <lineage>
        <taxon>Bacteria</taxon>
        <taxon>Pseudomonadati</taxon>
        <taxon>Bacteroidota</taxon>
        <taxon>Flavobacteriia</taxon>
        <taxon>Flavobacteriales</taxon>
        <taxon>Weeksellaceae</taxon>
        <taxon>Algoriella</taxon>
    </lineage>
</organism>